<comment type="caution">
    <text evidence="6">The sequence shown here is derived from an EMBL/GenBank/DDBJ whole genome shotgun (WGS) entry which is preliminary data.</text>
</comment>
<evidence type="ECO:0000313" key="7">
    <source>
        <dbReference type="Proteomes" id="UP000003277"/>
    </source>
</evidence>
<dbReference type="GO" id="GO:0016020">
    <property type="term" value="C:membrane"/>
    <property type="evidence" value="ECO:0007669"/>
    <property type="project" value="UniProtKB-SubCell"/>
</dbReference>
<feature type="transmembrane region" description="Helical" evidence="5">
    <location>
        <begin position="20"/>
        <end position="44"/>
    </location>
</feature>
<evidence type="ECO:0000256" key="5">
    <source>
        <dbReference type="SAM" id="Phobius"/>
    </source>
</evidence>
<dbReference type="Pfam" id="PF05105">
    <property type="entry name" value="Phage_holin_4_1"/>
    <property type="match status" value="1"/>
</dbReference>
<sequence length="157" mass="17393">MDHIEKLIDLYPLKTVSTVLLIFLMDARTVLFLCFALLVVIDCLTRWTAISFKSLAEKNGKATLAAALWGIPSARRKGLIRSFDMRKGMDKLLLYLLCTLAASSCDMIFGVLGTPAWMTSFIVGYMSVTEILSIIENLSEAGVGDFAHLADKLRKKV</sequence>
<gene>
    <name evidence="6" type="ORF">HMPREF9453_00812</name>
</gene>
<feature type="transmembrane region" description="Helical" evidence="5">
    <location>
        <begin position="92"/>
        <end position="118"/>
    </location>
</feature>
<protein>
    <recommendedName>
        <fullName evidence="8">Toxin secretion/phage lysis holin</fullName>
    </recommendedName>
</protein>
<dbReference type="HOGENOM" id="CLU_115442_1_0_9"/>
<evidence type="ECO:0000256" key="1">
    <source>
        <dbReference type="ARBA" id="ARBA00004141"/>
    </source>
</evidence>
<organism evidence="6 7">
    <name type="scientific">Dialister succinatiphilus YIT 11850</name>
    <dbReference type="NCBI Taxonomy" id="742743"/>
    <lineage>
        <taxon>Bacteria</taxon>
        <taxon>Bacillati</taxon>
        <taxon>Bacillota</taxon>
        <taxon>Negativicutes</taxon>
        <taxon>Veillonellales</taxon>
        <taxon>Veillonellaceae</taxon>
        <taxon>Dialister</taxon>
    </lineage>
</organism>
<dbReference type="Proteomes" id="UP000003277">
    <property type="component" value="Unassembled WGS sequence"/>
</dbReference>
<proteinExistence type="predicted"/>
<name>H1CZM4_9FIRM</name>
<keyword evidence="4 5" id="KW-0472">Membrane</keyword>
<evidence type="ECO:0008006" key="8">
    <source>
        <dbReference type="Google" id="ProtNLM"/>
    </source>
</evidence>
<evidence type="ECO:0000256" key="4">
    <source>
        <dbReference type="ARBA" id="ARBA00023136"/>
    </source>
</evidence>
<keyword evidence="7" id="KW-1185">Reference proteome</keyword>
<dbReference type="EMBL" id="ADLT01000018">
    <property type="protein sequence ID" value="EHO63222.1"/>
    <property type="molecule type" value="Genomic_DNA"/>
</dbReference>
<dbReference type="PATRIC" id="fig|742743.3.peg.821"/>
<dbReference type="OrthoDB" id="1634111at2"/>
<keyword evidence="3 5" id="KW-1133">Transmembrane helix</keyword>
<evidence type="ECO:0000256" key="2">
    <source>
        <dbReference type="ARBA" id="ARBA00022692"/>
    </source>
</evidence>
<reference evidence="6 7" key="1">
    <citation type="submission" date="2011-11" db="EMBL/GenBank/DDBJ databases">
        <title>The Genome Sequence of Dialister succinatiphilus YIT 11850.</title>
        <authorList>
            <consortium name="The Broad Institute Genome Sequencing Platform"/>
            <person name="Earl A."/>
            <person name="Ward D."/>
            <person name="Feldgarden M."/>
            <person name="Gevers D."/>
            <person name="Morotomi M."/>
            <person name="Young S.K."/>
            <person name="Zeng Q."/>
            <person name="Gargeya S."/>
            <person name="Fitzgerald M."/>
            <person name="Haas B."/>
            <person name="Abouelleil A."/>
            <person name="Alvarado L."/>
            <person name="Arachchi H.M."/>
            <person name="Berlin A."/>
            <person name="Brown A."/>
            <person name="Chapman S.B."/>
            <person name="Dunbar C."/>
            <person name="Gearin G."/>
            <person name="Goldberg J."/>
            <person name="Griggs A."/>
            <person name="Gujja S."/>
            <person name="Heiman D."/>
            <person name="Howarth C."/>
            <person name="Lui A."/>
            <person name="MacDonald P.J.P."/>
            <person name="Montmayeur A."/>
            <person name="Murphy C."/>
            <person name="Neiman D."/>
            <person name="Pearson M."/>
            <person name="Priest M."/>
            <person name="Roberts A."/>
            <person name="Saif S."/>
            <person name="Shea T."/>
            <person name="Sisk P."/>
            <person name="Stolte C."/>
            <person name="Sykes S."/>
            <person name="Wortman J."/>
            <person name="Nusbaum C."/>
            <person name="Birren B."/>
        </authorList>
    </citation>
    <scope>NUCLEOTIDE SEQUENCE [LARGE SCALE GENOMIC DNA]</scope>
    <source>
        <strain evidence="6 7">YIT 11850</strain>
    </source>
</reference>
<keyword evidence="2 5" id="KW-0812">Transmembrane</keyword>
<dbReference type="RefSeq" id="WP_008859316.1">
    <property type="nucleotide sequence ID" value="NZ_JH591187.1"/>
</dbReference>
<evidence type="ECO:0000256" key="3">
    <source>
        <dbReference type="ARBA" id="ARBA00022989"/>
    </source>
</evidence>
<dbReference type="InterPro" id="IPR006480">
    <property type="entry name" value="Phage_holin_4_1"/>
</dbReference>
<comment type="subcellular location">
    <subcellularLocation>
        <location evidence="1">Membrane</location>
        <topology evidence="1">Multi-pass membrane protein</topology>
    </subcellularLocation>
</comment>
<accession>H1CZM4</accession>
<evidence type="ECO:0000313" key="6">
    <source>
        <dbReference type="EMBL" id="EHO63222.1"/>
    </source>
</evidence>
<dbReference type="AlphaFoldDB" id="H1CZM4"/>